<dbReference type="PANTHER" id="PTHR41287:SF1">
    <property type="entry name" value="PROTEIN YMFN"/>
    <property type="match status" value="1"/>
</dbReference>
<feature type="domain" description="Terminase large subunit-like endonuclease" evidence="2">
    <location>
        <begin position="262"/>
        <end position="546"/>
    </location>
</feature>
<evidence type="ECO:0000259" key="2">
    <source>
        <dbReference type="Pfam" id="PF20441"/>
    </source>
</evidence>
<dbReference type="RefSeq" id="WP_155047321.1">
    <property type="nucleotide sequence ID" value="NZ_CP038896.1"/>
</dbReference>
<dbReference type="Gene3D" id="3.30.420.240">
    <property type="match status" value="1"/>
</dbReference>
<evidence type="ECO:0000313" key="4">
    <source>
        <dbReference type="Proteomes" id="UP000422232"/>
    </source>
</evidence>
<dbReference type="Pfam" id="PF20441">
    <property type="entry name" value="TerL_nuclease"/>
    <property type="match status" value="1"/>
</dbReference>
<feature type="domain" description="Terminase large subunit-like ATPase" evidence="1">
    <location>
        <begin position="80"/>
        <end position="254"/>
    </location>
</feature>
<accession>A0A9Q6LN13</accession>
<dbReference type="InterPro" id="IPR046462">
    <property type="entry name" value="TerL_nuclease"/>
</dbReference>
<keyword evidence="3" id="KW-0614">Plasmid</keyword>
<proteinExistence type="predicted"/>
<evidence type="ECO:0000313" key="3">
    <source>
        <dbReference type="EMBL" id="QGO07792.1"/>
    </source>
</evidence>
<dbReference type="GO" id="GO:0004519">
    <property type="term" value="F:endonuclease activity"/>
    <property type="evidence" value="ECO:0007669"/>
    <property type="project" value="InterPro"/>
</dbReference>
<reference evidence="3 4" key="1">
    <citation type="submission" date="2019-04" db="EMBL/GenBank/DDBJ databases">
        <title>Complete genome sequencing of Piscirickettsia salmonis strain Psal-009.</title>
        <authorList>
            <person name="Schober I."/>
            <person name="Bunk B."/>
            <person name="Sproer C."/>
            <person name="Carril G.P."/>
            <person name="Riedel T."/>
            <person name="Flores-Herrera P.A."/>
            <person name="Nourdin-Galindo G."/>
            <person name="Marshall S.H."/>
            <person name="Overmann J."/>
        </authorList>
    </citation>
    <scope>NUCLEOTIDE SEQUENCE [LARGE SCALE GENOMIC DNA]</scope>
    <source>
        <strain evidence="3 4">Psal-009</strain>
        <plasmid evidence="3 4">unnamed3</plasmid>
    </source>
</reference>
<dbReference type="Gene3D" id="3.40.50.300">
    <property type="entry name" value="P-loop containing nucleotide triphosphate hydrolases"/>
    <property type="match status" value="1"/>
</dbReference>
<protein>
    <submittedName>
        <fullName evidence="3">Phage terminase-like protein, large subunit</fullName>
    </submittedName>
</protein>
<dbReference type="Pfam" id="PF03354">
    <property type="entry name" value="TerL_ATPase"/>
    <property type="match status" value="1"/>
</dbReference>
<evidence type="ECO:0000259" key="1">
    <source>
        <dbReference type="Pfam" id="PF03354"/>
    </source>
</evidence>
<organism evidence="3 4">
    <name type="scientific">Piscirickettsia salmonis</name>
    <dbReference type="NCBI Taxonomy" id="1238"/>
    <lineage>
        <taxon>Bacteria</taxon>
        <taxon>Pseudomonadati</taxon>
        <taxon>Pseudomonadota</taxon>
        <taxon>Gammaproteobacteria</taxon>
        <taxon>Thiotrichales</taxon>
        <taxon>Piscirickettsiaceae</taxon>
        <taxon>Piscirickettsia</taxon>
    </lineage>
</organism>
<dbReference type="InterPro" id="IPR027417">
    <property type="entry name" value="P-loop_NTPase"/>
</dbReference>
<keyword evidence="4" id="KW-1185">Reference proteome</keyword>
<sequence>MIKSDPVKTALNYCDDVLSGRVIACDYVKKACQRHLNDLKYARDRGFYFDKEAACKVVRFFSYCKHSKGEWYGKKITLEPWQLFIITTVFGWRREVDGMRRFRTVYEEVARKNGKSTKLSGTGLYLFCADEEPGAEVYAAATKRDQAKIVFDDAVKMVRASKALAGRIGIYKNNMHYPKDLPNNKFEPLSSDSQTQDGLNVHSSIVDELHAHKTGDLWRVLETGTGSRRQPLLYAITTAGFDQTGICYSLRDYAVKVLENIIEDDTFFGIIYTLDKEDDWTDERNWIKANPNLGVSKKLDDMQRQCVKAQQMKGERNGFLCKHLNIWTNAETAWLDLERWKACAEYTFKRESLENRPCYIGLDLASTNDIAALVAAFLMADDSVRLFCRFYLPKETVMTRAKQSPVPYQLWADEGYLTLTEGNVIDYNYIKDDIYQLNKEFDVKEITYDPWNATQLANDLLEEGANMVEFRQGFKSMTPALKELERLVISTKLHHNNNPVLNWMASNLVVVEDDAGNMKPSKRKSTEKIDGMVATAMAVGRLIAGEDHSSIYNERELFIL</sequence>
<dbReference type="InterPro" id="IPR005021">
    <property type="entry name" value="Terminase_largesu-like"/>
</dbReference>
<dbReference type="Proteomes" id="UP000422232">
    <property type="component" value="Plasmid unnamed3"/>
</dbReference>
<dbReference type="EMBL" id="CP038911">
    <property type="protein sequence ID" value="QGO07792.1"/>
    <property type="molecule type" value="Genomic_DNA"/>
</dbReference>
<dbReference type="AlphaFoldDB" id="A0A9Q6LN13"/>
<name>A0A9Q6LN13_PISSA</name>
<dbReference type="InterPro" id="IPR046461">
    <property type="entry name" value="TerL_ATPase"/>
</dbReference>
<gene>
    <name evidence="3" type="ORF">Psal009_03751</name>
</gene>
<dbReference type="PANTHER" id="PTHR41287">
    <property type="match status" value="1"/>
</dbReference>
<geneLocation type="plasmid" evidence="3 4">
    <name>unnamed3</name>
</geneLocation>